<dbReference type="RefSeq" id="WP_070990602.1">
    <property type="nucleotide sequence ID" value="NZ_CBCSHD010000001.1"/>
</dbReference>
<protein>
    <submittedName>
        <fullName evidence="2">Ornithine cyclodeaminase</fullName>
    </submittedName>
</protein>
<dbReference type="GO" id="GO:0019752">
    <property type="term" value="P:carboxylic acid metabolic process"/>
    <property type="evidence" value="ECO:0007669"/>
    <property type="project" value="UniProtKB-ARBA"/>
</dbReference>
<dbReference type="EMBL" id="MNAN01000026">
    <property type="protein sequence ID" value="OHU96575.1"/>
    <property type="molecule type" value="Genomic_DNA"/>
</dbReference>
<reference evidence="2 3" key="1">
    <citation type="submission" date="2016-10" db="EMBL/GenBank/DDBJ databases">
        <title>Pseudoalteromonas amylolytica sp. nov., isolated from the surface seawater.</title>
        <authorList>
            <person name="Wu Y.-H."/>
            <person name="Cheng H."/>
            <person name="Jin X.-B."/>
            <person name="Wang C.-S."/>
            <person name="Xu X.-W."/>
        </authorList>
    </citation>
    <scope>NUCLEOTIDE SEQUENCE [LARGE SCALE GENOMIC DNA]</scope>
    <source>
        <strain evidence="2 3">JCM 12483</strain>
    </source>
</reference>
<dbReference type="PANTHER" id="PTHR13812:SF19">
    <property type="entry name" value="KETIMINE REDUCTASE MU-CRYSTALLIN"/>
    <property type="match status" value="1"/>
</dbReference>
<dbReference type="Pfam" id="PF02423">
    <property type="entry name" value="OCD_Mu_crystall"/>
    <property type="match status" value="1"/>
</dbReference>
<evidence type="ECO:0000313" key="3">
    <source>
        <dbReference type="Proteomes" id="UP000180253"/>
    </source>
</evidence>
<evidence type="ECO:0000313" key="2">
    <source>
        <dbReference type="EMBL" id="OHU96575.1"/>
    </source>
</evidence>
<evidence type="ECO:0000256" key="1">
    <source>
        <dbReference type="ARBA" id="ARBA00008903"/>
    </source>
</evidence>
<dbReference type="PIRSF" id="PIRSF001439">
    <property type="entry name" value="CryM"/>
    <property type="match status" value="1"/>
</dbReference>
<accession>A0A1S1NAZ8</accession>
<gene>
    <name evidence="2" type="ORF">BIW53_04395</name>
</gene>
<dbReference type="Proteomes" id="UP000180253">
    <property type="component" value="Unassembled WGS sequence"/>
</dbReference>
<sequence length="309" mass="33887">MQVISSEQVHQTLNFKSVIDELRLGFAKPAGTPPRNVYSLTQSSADAFAVLPAWNDEFIGVKAFTYFPNNANDGYESLYSKIMLFERSHGVPLALIDGTSVTLWRTASVSALASQYLSRKDAKHLVFFGAGNLAPYMIKAHLRVRDINKVTVIARNSSKAAQLIEQLRILYPDVEFLAGQSNQQTIASADIVSCATGSHHPLFDGSWLKEGAHVDLIGNHHADCSECDTTTIKRASVFVDSKVNVLKEAGELLIPIAQGVFSASDVVAELSEMHNMNWQRHSDEITVFKSVGMALSDLITASLVYRLNS</sequence>
<keyword evidence="3" id="KW-1185">Reference proteome</keyword>
<proteinExistence type="inferred from homology"/>
<dbReference type="GO" id="GO:0005737">
    <property type="term" value="C:cytoplasm"/>
    <property type="evidence" value="ECO:0007669"/>
    <property type="project" value="TreeGrafter"/>
</dbReference>
<dbReference type="NCBIfam" id="NF004793">
    <property type="entry name" value="PRK06141.1"/>
    <property type="match status" value="1"/>
</dbReference>
<dbReference type="PANTHER" id="PTHR13812">
    <property type="entry name" value="KETIMINE REDUCTASE MU-CRYSTALLIN"/>
    <property type="match status" value="1"/>
</dbReference>
<dbReference type="InterPro" id="IPR036291">
    <property type="entry name" value="NAD(P)-bd_dom_sf"/>
</dbReference>
<dbReference type="SUPFAM" id="SSF51735">
    <property type="entry name" value="NAD(P)-binding Rossmann-fold domains"/>
    <property type="match status" value="1"/>
</dbReference>
<comment type="similarity">
    <text evidence="1">Belongs to the ornithine cyclodeaminase/mu-crystallin family.</text>
</comment>
<dbReference type="InterPro" id="IPR023401">
    <property type="entry name" value="ODC_N"/>
</dbReference>
<dbReference type="Gene3D" id="3.30.1780.10">
    <property type="entry name" value="ornithine cyclodeaminase, domain 1"/>
    <property type="match status" value="1"/>
</dbReference>
<organism evidence="2 3">
    <name type="scientific">Pseudoalteromonas byunsanensis</name>
    <dbReference type="NCBI Taxonomy" id="327939"/>
    <lineage>
        <taxon>Bacteria</taxon>
        <taxon>Pseudomonadati</taxon>
        <taxon>Pseudomonadota</taxon>
        <taxon>Gammaproteobacteria</taxon>
        <taxon>Alteromonadales</taxon>
        <taxon>Pseudoalteromonadaceae</taxon>
        <taxon>Pseudoalteromonas</taxon>
    </lineage>
</organism>
<dbReference type="Gene3D" id="3.40.50.720">
    <property type="entry name" value="NAD(P)-binding Rossmann-like Domain"/>
    <property type="match status" value="1"/>
</dbReference>
<dbReference type="OrthoDB" id="9809203at2"/>
<dbReference type="GO" id="GO:0016491">
    <property type="term" value="F:oxidoreductase activity"/>
    <property type="evidence" value="ECO:0007669"/>
    <property type="project" value="UniProtKB-ARBA"/>
</dbReference>
<dbReference type="FunFam" id="3.40.50.720:FF:000311">
    <property type="entry name" value="Ornithine cyclodeaminase"/>
    <property type="match status" value="1"/>
</dbReference>
<dbReference type="InterPro" id="IPR003462">
    <property type="entry name" value="ODC_Mu_crystall"/>
</dbReference>
<dbReference type="STRING" id="327939.BIW53_04395"/>
<name>A0A1S1NAZ8_9GAMM</name>
<dbReference type="AlphaFoldDB" id="A0A1S1NAZ8"/>
<comment type="caution">
    <text evidence="2">The sequence shown here is derived from an EMBL/GenBank/DDBJ whole genome shotgun (WGS) entry which is preliminary data.</text>
</comment>